<name>A0A177B1N8_9BILA</name>
<dbReference type="Gene3D" id="2.40.160.120">
    <property type="match status" value="1"/>
</dbReference>
<dbReference type="GO" id="GO:0005829">
    <property type="term" value="C:cytosol"/>
    <property type="evidence" value="ECO:0007669"/>
    <property type="project" value="TreeGrafter"/>
</dbReference>
<evidence type="ECO:0008006" key="3">
    <source>
        <dbReference type="Google" id="ProtNLM"/>
    </source>
</evidence>
<sequence length="305" mass="37018">MENLHEAYNSRPTDRNKLDTEMPPYYEMSIWKFIKSLFQNSEITKFTTPIIFNEPLTFLQRNFEIMEYENMLYKASICQDAHERMKFITSFVVSQHSYNDKRLRKCFSSVSGETFEYQSKDGWIGLAEQISHNPSKSVYHMESETYKIYGSNHTYFSFKGTHMNIKPNTRQIIYLKKFNEKYKISGITLNVRNLLYGKKWIDIYCSFSNFTLQLNRNWNELLKILPPTDSRLRKDVRYFELGQMDKSENMKSIYERNENKKHEHKLAWFIHNHKSNSDELNEPKWIIDYEYYKRNWKKCKNLFRQ</sequence>
<dbReference type="InterPro" id="IPR000648">
    <property type="entry name" value="Oxysterol-bd"/>
</dbReference>
<dbReference type="PANTHER" id="PTHR10972:SF209">
    <property type="entry name" value="OXYSTEROL-BINDING PROTEIN"/>
    <property type="match status" value="1"/>
</dbReference>
<accession>A0A177B1N8</accession>
<dbReference type="OrthoDB" id="416222at2759"/>
<gene>
    <name evidence="1" type="ORF">A3Q56_04142</name>
</gene>
<dbReference type="InterPro" id="IPR037239">
    <property type="entry name" value="OSBP_sf"/>
</dbReference>
<dbReference type="Pfam" id="PF01237">
    <property type="entry name" value="Oxysterol_BP"/>
    <property type="match status" value="1"/>
</dbReference>
<evidence type="ECO:0000313" key="1">
    <source>
        <dbReference type="EMBL" id="OAF68136.1"/>
    </source>
</evidence>
<dbReference type="EMBL" id="LWCA01000508">
    <property type="protein sequence ID" value="OAF68136.1"/>
    <property type="molecule type" value="Genomic_DNA"/>
</dbReference>
<reference evidence="1 2" key="1">
    <citation type="submission" date="2016-04" db="EMBL/GenBank/DDBJ databases">
        <title>The genome of Intoshia linei affirms orthonectids as highly simplified spiralians.</title>
        <authorList>
            <person name="Mikhailov K.V."/>
            <person name="Slusarev G.S."/>
            <person name="Nikitin M.A."/>
            <person name="Logacheva M.D."/>
            <person name="Penin A."/>
            <person name="Aleoshin V."/>
            <person name="Panchin Y.V."/>
        </authorList>
    </citation>
    <scope>NUCLEOTIDE SEQUENCE [LARGE SCALE GENOMIC DNA]</scope>
    <source>
        <strain evidence="1">Intl2013</strain>
        <tissue evidence="1">Whole animal</tissue>
    </source>
</reference>
<proteinExistence type="predicted"/>
<dbReference type="GO" id="GO:0016020">
    <property type="term" value="C:membrane"/>
    <property type="evidence" value="ECO:0007669"/>
    <property type="project" value="TreeGrafter"/>
</dbReference>
<protein>
    <recommendedName>
        <fullName evidence="3">Oxysterol-binding protein</fullName>
    </recommendedName>
</protein>
<dbReference type="Proteomes" id="UP000078046">
    <property type="component" value="Unassembled WGS sequence"/>
</dbReference>
<dbReference type="SUPFAM" id="SSF144000">
    <property type="entry name" value="Oxysterol-binding protein-like"/>
    <property type="match status" value="1"/>
</dbReference>
<dbReference type="AlphaFoldDB" id="A0A177B1N8"/>
<dbReference type="GO" id="GO:0032934">
    <property type="term" value="F:sterol binding"/>
    <property type="evidence" value="ECO:0007669"/>
    <property type="project" value="TreeGrafter"/>
</dbReference>
<organism evidence="1 2">
    <name type="scientific">Intoshia linei</name>
    <dbReference type="NCBI Taxonomy" id="1819745"/>
    <lineage>
        <taxon>Eukaryota</taxon>
        <taxon>Metazoa</taxon>
        <taxon>Spiralia</taxon>
        <taxon>Lophotrochozoa</taxon>
        <taxon>Mesozoa</taxon>
        <taxon>Orthonectida</taxon>
        <taxon>Rhopaluridae</taxon>
        <taxon>Intoshia</taxon>
    </lineage>
</organism>
<evidence type="ECO:0000313" key="2">
    <source>
        <dbReference type="Proteomes" id="UP000078046"/>
    </source>
</evidence>
<dbReference type="PANTHER" id="PTHR10972">
    <property type="entry name" value="OXYSTEROL-BINDING PROTEIN-RELATED"/>
    <property type="match status" value="1"/>
</dbReference>
<keyword evidence="2" id="KW-1185">Reference proteome</keyword>
<comment type="caution">
    <text evidence="1">The sequence shown here is derived from an EMBL/GenBank/DDBJ whole genome shotgun (WGS) entry which is preliminary data.</text>
</comment>